<evidence type="ECO:0000313" key="2">
    <source>
        <dbReference type="Proteomes" id="UP000010471"/>
    </source>
</evidence>
<dbReference type="eggNOG" id="COG1514">
    <property type="taxonomic scope" value="Bacteria"/>
</dbReference>
<dbReference type="PATRIC" id="fig|1173027.3.peg.2564"/>
<organism evidence="1 2">
    <name type="scientific">Allocoleopsis franciscana PCC 7113</name>
    <dbReference type="NCBI Taxonomy" id="1173027"/>
    <lineage>
        <taxon>Bacteria</taxon>
        <taxon>Bacillati</taxon>
        <taxon>Cyanobacteriota</taxon>
        <taxon>Cyanophyceae</taxon>
        <taxon>Coleofasciculales</taxon>
        <taxon>Coleofasciculaceae</taxon>
        <taxon>Allocoleopsis</taxon>
        <taxon>Allocoleopsis franciscana</taxon>
    </lineage>
</organism>
<proteinExistence type="predicted"/>
<dbReference type="KEGG" id="mic:Mic7113_2346"/>
<dbReference type="SUPFAM" id="SSF55144">
    <property type="entry name" value="LigT-like"/>
    <property type="match status" value="1"/>
</dbReference>
<dbReference type="Pfam" id="PF13563">
    <property type="entry name" value="2_5_RNA_ligase2"/>
    <property type="match status" value="1"/>
</dbReference>
<keyword evidence="1" id="KW-0436">Ligase</keyword>
<dbReference type="GO" id="GO:0016874">
    <property type="term" value="F:ligase activity"/>
    <property type="evidence" value="ECO:0007669"/>
    <property type="project" value="UniProtKB-KW"/>
</dbReference>
<dbReference type="InterPro" id="IPR009097">
    <property type="entry name" value="Cyclic_Pdiesterase"/>
</dbReference>
<dbReference type="HOGENOM" id="CLU_100506_0_0_3"/>
<accession>K9WEC7</accession>
<name>K9WEC7_9CYAN</name>
<dbReference type="PANTHER" id="PTHR40037:SF1">
    <property type="entry name" value="PHOSPHOESTERASE SAOUHSC_00951-RELATED"/>
    <property type="match status" value="1"/>
</dbReference>
<dbReference type="PANTHER" id="PTHR40037">
    <property type="entry name" value="PHOSPHOESTERASE YJCG-RELATED"/>
    <property type="match status" value="1"/>
</dbReference>
<protein>
    <submittedName>
        <fullName evidence="1">2'-5' RNA ligase</fullName>
    </submittedName>
</protein>
<gene>
    <name evidence="1" type="ORF">Mic7113_2346</name>
</gene>
<dbReference type="AlphaFoldDB" id="K9WEC7"/>
<dbReference type="EMBL" id="CP003630">
    <property type="protein sequence ID" value="AFZ18151.1"/>
    <property type="molecule type" value="Genomic_DNA"/>
</dbReference>
<dbReference type="Proteomes" id="UP000010471">
    <property type="component" value="Chromosome"/>
</dbReference>
<keyword evidence="2" id="KW-1185">Reference proteome</keyword>
<evidence type="ECO:0000313" key="1">
    <source>
        <dbReference type="EMBL" id="AFZ18151.1"/>
    </source>
</evidence>
<dbReference type="Gene3D" id="3.90.1140.10">
    <property type="entry name" value="Cyclic phosphodiesterase"/>
    <property type="match status" value="1"/>
</dbReference>
<dbReference type="InterPro" id="IPR050580">
    <property type="entry name" value="2H_phosphoesterase_YjcG-like"/>
</dbReference>
<sequence>MGDFLTLDQSKRRFFIALLPPQEIQDYANEVKEYFAQNYNSKKAQKSPPHITLQPPFEWHLEHLPLLEQALSTFAETQTSVPIILKGFGAFAPRVIYINVVKTPELMRLQGDLMAHLEESLGIVDSVSKTRPFAPHMTVAFQDLTRQNFRAAWPEFQHRELEFQCIVSQLTLLIHDGKRWDVSKNFALSI</sequence>
<dbReference type="STRING" id="1173027.Mic7113_2346"/>
<reference evidence="1 2" key="1">
    <citation type="submission" date="2012-06" db="EMBL/GenBank/DDBJ databases">
        <title>Finished chromosome of genome of Microcoleus sp. PCC 7113.</title>
        <authorList>
            <consortium name="US DOE Joint Genome Institute"/>
            <person name="Gugger M."/>
            <person name="Coursin T."/>
            <person name="Rippka R."/>
            <person name="Tandeau De Marsac N."/>
            <person name="Huntemann M."/>
            <person name="Wei C.-L."/>
            <person name="Han J."/>
            <person name="Detter J.C."/>
            <person name="Han C."/>
            <person name="Tapia R."/>
            <person name="Chen A."/>
            <person name="Kyrpides N."/>
            <person name="Mavromatis K."/>
            <person name="Markowitz V."/>
            <person name="Szeto E."/>
            <person name="Ivanova N."/>
            <person name="Pagani I."/>
            <person name="Pati A."/>
            <person name="Goodwin L."/>
            <person name="Nordberg H.P."/>
            <person name="Cantor M.N."/>
            <person name="Hua S.X."/>
            <person name="Woyke T."/>
            <person name="Kerfeld C.A."/>
        </authorList>
    </citation>
    <scope>NUCLEOTIDE SEQUENCE [LARGE SCALE GENOMIC DNA]</scope>
    <source>
        <strain evidence="1 2">PCC 7113</strain>
    </source>
</reference>